<evidence type="ECO:0000256" key="2">
    <source>
        <dbReference type="ARBA" id="ARBA00004818"/>
    </source>
</evidence>
<dbReference type="Proteomes" id="UP000231990">
    <property type="component" value="Unassembled WGS sequence"/>
</dbReference>
<evidence type="ECO:0000313" key="5">
    <source>
        <dbReference type="EMBL" id="PJZ69063.1"/>
    </source>
</evidence>
<sequence>MNWNPSKITALAFDVDGTLFSSEEIILETYVEAIRRFSESSGIPLETPSRERIMVEIGKPVKTIFRNLVPQLEEGQRDQISDSVLSLLVEMIQNGKGHFYPKVLETIDSLKKKGYLILAASNGRMPYVETILRVSDTLRFFDPILVLDNEKIATKADIVSEYLSRYKLSPDQLLMIGDRSSDYEAARKNNCPFAFCVYGHAPEGEIQDWEVSLNQLEDLDKVL</sequence>
<evidence type="ECO:0000313" key="7">
    <source>
        <dbReference type="Proteomes" id="UP000231962"/>
    </source>
</evidence>
<dbReference type="GO" id="GO:0006281">
    <property type="term" value="P:DNA repair"/>
    <property type="evidence" value="ECO:0007669"/>
    <property type="project" value="TreeGrafter"/>
</dbReference>
<dbReference type="InterPro" id="IPR036412">
    <property type="entry name" value="HAD-like_sf"/>
</dbReference>
<evidence type="ECO:0000256" key="3">
    <source>
        <dbReference type="ARBA" id="ARBA00006171"/>
    </source>
</evidence>
<dbReference type="InterPro" id="IPR041492">
    <property type="entry name" value="HAD_2"/>
</dbReference>
<dbReference type="GO" id="GO:0008967">
    <property type="term" value="F:phosphoglycolate phosphatase activity"/>
    <property type="evidence" value="ECO:0007669"/>
    <property type="project" value="UniProtKB-EC"/>
</dbReference>
<dbReference type="EMBL" id="NPDY01000013">
    <property type="protein sequence ID" value="PJZ69063.1"/>
    <property type="molecule type" value="Genomic_DNA"/>
</dbReference>
<dbReference type="RefSeq" id="WP_100714569.1">
    <property type="nucleotide sequence ID" value="NZ_NPDY01000013.1"/>
</dbReference>
<proteinExistence type="inferred from homology"/>
<organism evidence="6 8">
    <name type="scientific">Leptospira perolatii</name>
    <dbReference type="NCBI Taxonomy" id="2023191"/>
    <lineage>
        <taxon>Bacteria</taxon>
        <taxon>Pseudomonadati</taxon>
        <taxon>Spirochaetota</taxon>
        <taxon>Spirochaetia</taxon>
        <taxon>Leptospirales</taxon>
        <taxon>Leptospiraceae</taxon>
        <taxon>Leptospira</taxon>
    </lineage>
</organism>
<dbReference type="SFLD" id="SFLDS00003">
    <property type="entry name" value="Haloacid_Dehalogenase"/>
    <property type="match status" value="1"/>
</dbReference>
<dbReference type="Proteomes" id="UP000231962">
    <property type="component" value="Unassembled WGS sequence"/>
</dbReference>
<comment type="catalytic activity">
    <reaction evidence="1">
        <text>2-phosphoglycolate + H2O = glycolate + phosphate</text>
        <dbReference type="Rhea" id="RHEA:14369"/>
        <dbReference type="ChEBI" id="CHEBI:15377"/>
        <dbReference type="ChEBI" id="CHEBI:29805"/>
        <dbReference type="ChEBI" id="CHEBI:43474"/>
        <dbReference type="ChEBI" id="CHEBI:58033"/>
        <dbReference type="EC" id="3.1.3.18"/>
    </reaction>
</comment>
<comment type="similarity">
    <text evidence="3">Belongs to the HAD-like hydrolase superfamily. CbbY/CbbZ/Gph/YieH family.</text>
</comment>
<comment type="caution">
    <text evidence="6">The sequence shown here is derived from an EMBL/GenBank/DDBJ whole genome shotgun (WGS) entry which is preliminary data.</text>
</comment>
<protein>
    <recommendedName>
        <fullName evidence="4">phosphoglycolate phosphatase</fullName>
        <ecNumber evidence="4">3.1.3.18</ecNumber>
    </recommendedName>
</protein>
<dbReference type="PANTHER" id="PTHR43434">
    <property type="entry name" value="PHOSPHOGLYCOLATE PHOSPHATASE"/>
    <property type="match status" value="1"/>
</dbReference>
<evidence type="ECO:0000313" key="6">
    <source>
        <dbReference type="EMBL" id="PJZ74451.1"/>
    </source>
</evidence>
<dbReference type="PRINTS" id="PR00413">
    <property type="entry name" value="HADHALOGNASE"/>
</dbReference>
<dbReference type="OrthoDB" id="9792518at2"/>
<reference evidence="7 8" key="1">
    <citation type="submission" date="2017-07" db="EMBL/GenBank/DDBJ databases">
        <title>Leptospira spp. isolated from tropical soils.</title>
        <authorList>
            <person name="Thibeaux R."/>
            <person name="Iraola G."/>
            <person name="Ferres I."/>
            <person name="Bierque E."/>
            <person name="Girault D."/>
            <person name="Soupe-Gilbert M.-E."/>
            <person name="Picardeau M."/>
            <person name="Goarant C."/>
        </authorList>
    </citation>
    <scope>NUCLEOTIDE SEQUENCE [LARGE SCALE GENOMIC DNA]</scope>
    <source>
        <strain evidence="6 8">FH1-B-B1</strain>
        <strain evidence="5 7">FH1-B-C1</strain>
    </source>
</reference>
<dbReference type="GO" id="GO:0005829">
    <property type="term" value="C:cytosol"/>
    <property type="evidence" value="ECO:0007669"/>
    <property type="project" value="TreeGrafter"/>
</dbReference>
<accession>A0A2M9ZR52</accession>
<evidence type="ECO:0000256" key="1">
    <source>
        <dbReference type="ARBA" id="ARBA00000830"/>
    </source>
</evidence>
<dbReference type="InterPro" id="IPR050155">
    <property type="entry name" value="HAD-like_hydrolase_sf"/>
</dbReference>
<dbReference type="Pfam" id="PF13419">
    <property type="entry name" value="HAD_2"/>
    <property type="match status" value="1"/>
</dbReference>
<dbReference type="PANTHER" id="PTHR43434:SF1">
    <property type="entry name" value="PHOSPHOGLYCOLATE PHOSPHATASE"/>
    <property type="match status" value="1"/>
</dbReference>
<dbReference type="InterPro" id="IPR023214">
    <property type="entry name" value="HAD_sf"/>
</dbReference>
<dbReference type="SFLD" id="SFLDG01129">
    <property type="entry name" value="C1.5:_HAD__Beta-PGM__Phosphata"/>
    <property type="match status" value="1"/>
</dbReference>
<gene>
    <name evidence="5" type="ORF">CH360_13185</name>
    <name evidence="6" type="ORF">CH373_04145</name>
</gene>
<comment type="pathway">
    <text evidence="2">Organic acid metabolism; glycolate biosynthesis; glycolate from 2-phosphoglycolate: step 1/1.</text>
</comment>
<evidence type="ECO:0000256" key="4">
    <source>
        <dbReference type="ARBA" id="ARBA00013078"/>
    </source>
</evidence>
<dbReference type="InterPro" id="IPR006439">
    <property type="entry name" value="HAD-SF_hydro_IA"/>
</dbReference>
<dbReference type="Gene3D" id="1.10.150.240">
    <property type="entry name" value="Putative phosphatase, domain 2"/>
    <property type="match status" value="1"/>
</dbReference>
<name>A0A2M9ZR52_9LEPT</name>
<dbReference type="SUPFAM" id="SSF56784">
    <property type="entry name" value="HAD-like"/>
    <property type="match status" value="1"/>
</dbReference>
<dbReference type="AlphaFoldDB" id="A0A2M9ZR52"/>
<dbReference type="EC" id="3.1.3.18" evidence="4"/>
<keyword evidence="7" id="KW-1185">Reference proteome</keyword>
<dbReference type="InterPro" id="IPR023198">
    <property type="entry name" value="PGP-like_dom2"/>
</dbReference>
<dbReference type="EMBL" id="NPDZ01000002">
    <property type="protein sequence ID" value="PJZ74451.1"/>
    <property type="molecule type" value="Genomic_DNA"/>
</dbReference>
<dbReference type="Gene3D" id="3.40.50.1000">
    <property type="entry name" value="HAD superfamily/HAD-like"/>
    <property type="match status" value="1"/>
</dbReference>
<evidence type="ECO:0000313" key="8">
    <source>
        <dbReference type="Proteomes" id="UP000231990"/>
    </source>
</evidence>